<name>A0A2T1HVR4_9HYPH</name>
<feature type="transmembrane region" description="Helical" evidence="1">
    <location>
        <begin position="70"/>
        <end position="86"/>
    </location>
</feature>
<feature type="transmembrane region" description="Helical" evidence="1">
    <location>
        <begin position="20"/>
        <end position="40"/>
    </location>
</feature>
<keyword evidence="1" id="KW-1133">Transmembrane helix</keyword>
<feature type="transmembrane region" description="Helical" evidence="1">
    <location>
        <begin position="93"/>
        <end position="112"/>
    </location>
</feature>
<evidence type="ECO:0000313" key="2">
    <source>
        <dbReference type="EMBL" id="PSC05700.1"/>
    </source>
</evidence>
<keyword evidence="1" id="KW-0812">Transmembrane</keyword>
<feature type="transmembrane region" description="Helical" evidence="1">
    <location>
        <begin position="298"/>
        <end position="323"/>
    </location>
</feature>
<dbReference type="InterPro" id="IPR018710">
    <property type="entry name" value="DUF2232"/>
</dbReference>
<dbReference type="AlphaFoldDB" id="A0A2T1HVR4"/>
<accession>A0A2T1HVR4</accession>
<evidence type="ECO:0000313" key="3">
    <source>
        <dbReference type="Proteomes" id="UP000239772"/>
    </source>
</evidence>
<gene>
    <name evidence="2" type="ORF">SLNSH_06895</name>
</gene>
<feature type="transmembrane region" description="Helical" evidence="1">
    <location>
        <begin position="124"/>
        <end position="146"/>
    </location>
</feature>
<comment type="caution">
    <text evidence="2">The sequence shown here is derived from an EMBL/GenBank/DDBJ whole genome shotgun (WGS) entry which is preliminary data.</text>
</comment>
<feature type="transmembrane region" description="Helical" evidence="1">
    <location>
        <begin position="234"/>
        <end position="258"/>
    </location>
</feature>
<dbReference type="Pfam" id="PF09991">
    <property type="entry name" value="DUF2232"/>
    <property type="match status" value="1"/>
</dbReference>
<keyword evidence="1" id="KW-0472">Membrane</keyword>
<dbReference type="Proteomes" id="UP000239772">
    <property type="component" value="Unassembled WGS sequence"/>
</dbReference>
<proteinExistence type="predicted"/>
<sequence length="344" mass="35618">MVGERPSPNPSQDAGQLDRMNAIFGIGAGAGLASALLFAVITTGNPLAILLYFVAPLPVILAAMGWRHRAGLIAAVCGAVFVALLFSVKTGAAYALSVALPAWWFAYLTLLARDENGVVEWYPIGRLLMWMALLSAALTTAVSISIGRGDYESFVRAFEQILDVLRRLGTEVDSLPGEGAQSNADMARLMAAIAPPVSAAVGVASSALLVWIAARVTRASGRLPRPWPYLPAAATLPNVALLVFGAACVLGVALHGFAGLGARSLAASLLMAYCLQGLAVIHVLTVGLAGRVGVLSGVYFALVMIPGWPALIYALLGVADALLGLRAKRLAKNPPPPPAPPASI</sequence>
<reference evidence="3" key="1">
    <citation type="submission" date="2018-03" db="EMBL/GenBank/DDBJ databases">
        <authorList>
            <person name="Sun L."/>
            <person name="Liu H."/>
            <person name="Chen W."/>
            <person name="Huang K."/>
            <person name="Liu W."/>
            <person name="Gao X."/>
        </authorList>
    </citation>
    <scope>NUCLEOTIDE SEQUENCE [LARGE SCALE GENOMIC DNA]</scope>
    <source>
        <strain evidence="3">SH9</strain>
    </source>
</reference>
<feature type="transmembrane region" description="Helical" evidence="1">
    <location>
        <begin position="189"/>
        <end position="214"/>
    </location>
</feature>
<feature type="transmembrane region" description="Helical" evidence="1">
    <location>
        <begin position="47"/>
        <end position="64"/>
    </location>
</feature>
<evidence type="ECO:0000256" key="1">
    <source>
        <dbReference type="SAM" id="Phobius"/>
    </source>
</evidence>
<dbReference type="EMBL" id="PVZS01000006">
    <property type="protein sequence ID" value="PSC05700.1"/>
    <property type="molecule type" value="Genomic_DNA"/>
</dbReference>
<keyword evidence="3" id="KW-1185">Reference proteome</keyword>
<protein>
    <submittedName>
        <fullName evidence="2">DUF2232 domain-containing protein</fullName>
    </submittedName>
</protein>
<feature type="transmembrane region" description="Helical" evidence="1">
    <location>
        <begin position="270"/>
        <end position="292"/>
    </location>
</feature>
<organism evidence="2 3">
    <name type="scientific">Alsobacter soli</name>
    <dbReference type="NCBI Taxonomy" id="2109933"/>
    <lineage>
        <taxon>Bacteria</taxon>
        <taxon>Pseudomonadati</taxon>
        <taxon>Pseudomonadota</taxon>
        <taxon>Alphaproteobacteria</taxon>
        <taxon>Hyphomicrobiales</taxon>
        <taxon>Alsobacteraceae</taxon>
        <taxon>Alsobacter</taxon>
    </lineage>
</organism>